<evidence type="ECO:0000313" key="4">
    <source>
        <dbReference type="Proteomes" id="UP000765509"/>
    </source>
</evidence>
<proteinExistence type="predicted"/>
<name>A0A9Q3CGW7_9BASI</name>
<protein>
    <recommendedName>
        <fullName evidence="2">PWWP domain-containing protein</fullName>
    </recommendedName>
</protein>
<dbReference type="SMART" id="SM00293">
    <property type="entry name" value="PWWP"/>
    <property type="match status" value="1"/>
</dbReference>
<dbReference type="Proteomes" id="UP000765509">
    <property type="component" value="Unassembled WGS sequence"/>
</dbReference>
<dbReference type="AlphaFoldDB" id="A0A9Q3CGW7"/>
<feature type="compositionally biased region" description="Basic and acidic residues" evidence="1">
    <location>
        <begin position="405"/>
        <end position="431"/>
    </location>
</feature>
<feature type="compositionally biased region" description="Acidic residues" evidence="1">
    <location>
        <begin position="440"/>
        <end position="453"/>
    </location>
</feature>
<gene>
    <name evidence="3" type="ORF">O181_022166</name>
</gene>
<feature type="compositionally biased region" description="Polar residues" evidence="1">
    <location>
        <begin position="184"/>
        <end position="195"/>
    </location>
</feature>
<feature type="domain" description="PWWP" evidence="2">
    <location>
        <begin position="27"/>
        <end position="80"/>
    </location>
</feature>
<dbReference type="InterPro" id="IPR000313">
    <property type="entry name" value="PWWP_dom"/>
</dbReference>
<dbReference type="PROSITE" id="PS50812">
    <property type="entry name" value="PWWP"/>
    <property type="match status" value="1"/>
</dbReference>
<accession>A0A9Q3CGW7</accession>
<keyword evidence="4" id="KW-1185">Reference proteome</keyword>
<dbReference type="Pfam" id="PF00855">
    <property type="entry name" value="PWWP"/>
    <property type="match status" value="1"/>
</dbReference>
<dbReference type="Gene3D" id="2.30.30.140">
    <property type="match status" value="1"/>
</dbReference>
<feature type="compositionally biased region" description="Basic and acidic residues" evidence="1">
    <location>
        <begin position="368"/>
        <end position="378"/>
    </location>
</feature>
<evidence type="ECO:0000256" key="1">
    <source>
        <dbReference type="SAM" id="MobiDB-lite"/>
    </source>
</evidence>
<evidence type="ECO:0000313" key="3">
    <source>
        <dbReference type="EMBL" id="MBW0482451.1"/>
    </source>
</evidence>
<evidence type="ECO:0000259" key="2">
    <source>
        <dbReference type="PROSITE" id="PS50812"/>
    </source>
</evidence>
<sequence length="479" mass="52993">MPPKTPRQSGTSVATPGGTPAQLTYSYHDIVLAKVKGHPAWPARIIDPHVAPMNLRDERKIAQKNSYLVKFFKTADYAWMNAKEMSKLEPPEIRAFINNPNKKGADLKAAYQIALAPEAWEAELEAIARQYDEEQKALELDELEPTEVLEEAALAPLKPKPKRKRAPEPTKPTPKPKKRKSDVPPTNGSANTSATPEPASTPGGKKRGKKKEVRIIDGESVVRNWRHRLQRVFLGKSEATEKMMPEIDDVFKDIEAFEMKTEWLTASKLGKVLKRIGVLDDSKIPSNYKYNIKARAQALQEKWRQTLGFAEDPSKQTTGSNNQLDVNQKVADDTVNMEPKEKGSNGHGLDAIKTQSDENLPGEVEGETETKSTPDTKEVSTPNEIGPISLPSPPALAEFNPPKVNGDHPKKVQEATNGDEKTQDMETDSLKPDPASIDGLETEEKDNDSEQMDCNESPEAASVENNQEAVNQVEKEGEA</sequence>
<organism evidence="3 4">
    <name type="scientific">Austropuccinia psidii MF-1</name>
    <dbReference type="NCBI Taxonomy" id="1389203"/>
    <lineage>
        <taxon>Eukaryota</taxon>
        <taxon>Fungi</taxon>
        <taxon>Dikarya</taxon>
        <taxon>Basidiomycota</taxon>
        <taxon>Pucciniomycotina</taxon>
        <taxon>Pucciniomycetes</taxon>
        <taxon>Pucciniales</taxon>
        <taxon>Sphaerophragmiaceae</taxon>
        <taxon>Austropuccinia</taxon>
    </lineage>
</organism>
<feature type="region of interest" description="Disordered" evidence="1">
    <location>
        <begin position="151"/>
        <end position="213"/>
    </location>
</feature>
<feature type="region of interest" description="Disordered" evidence="1">
    <location>
        <begin position="336"/>
        <end position="479"/>
    </location>
</feature>
<dbReference type="EMBL" id="AVOT02006793">
    <property type="protein sequence ID" value="MBW0482451.1"/>
    <property type="molecule type" value="Genomic_DNA"/>
</dbReference>
<dbReference type="SUPFAM" id="SSF63748">
    <property type="entry name" value="Tudor/PWWP/MBT"/>
    <property type="match status" value="1"/>
</dbReference>
<dbReference type="OrthoDB" id="62853at2759"/>
<reference evidence="3" key="1">
    <citation type="submission" date="2021-03" db="EMBL/GenBank/DDBJ databases">
        <title>Draft genome sequence of rust myrtle Austropuccinia psidii MF-1, a brazilian biotype.</title>
        <authorList>
            <person name="Quecine M.C."/>
            <person name="Pachon D.M.R."/>
            <person name="Bonatelli M.L."/>
            <person name="Correr F.H."/>
            <person name="Franceschini L.M."/>
            <person name="Leite T.F."/>
            <person name="Margarido G.R.A."/>
            <person name="Almeida C.A."/>
            <person name="Ferrarezi J.A."/>
            <person name="Labate C.A."/>
        </authorList>
    </citation>
    <scope>NUCLEOTIDE SEQUENCE</scope>
    <source>
        <strain evidence="3">MF-1</strain>
    </source>
</reference>
<comment type="caution">
    <text evidence="3">The sequence shown here is derived from an EMBL/GenBank/DDBJ whole genome shotgun (WGS) entry which is preliminary data.</text>
</comment>